<dbReference type="VEuPathDB" id="TrichDB:TRFO_38955"/>
<evidence type="ECO:0000256" key="2">
    <source>
        <dbReference type="ARBA" id="ARBA00022676"/>
    </source>
</evidence>
<evidence type="ECO:0000256" key="6">
    <source>
        <dbReference type="ARBA" id="ARBA00023136"/>
    </source>
</evidence>
<evidence type="ECO:0000256" key="7">
    <source>
        <dbReference type="ARBA" id="ARBA00023180"/>
    </source>
</evidence>
<dbReference type="GO" id="GO:0016020">
    <property type="term" value="C:membrane"/>
    <property type="evidence" value="ECO:0007669"/>
    <property type="project" value="UniProtKB-SubCell"/>
</dbReference>
<dbReference type="PANTHER" id="PTHR20961:SF38">
    <property type="entry name" value="PROTEIN O-LINKED-MANNOSE BETA-1,4-N-ACETYLGLUCOSAMINYLTRANSFERASE 2"/>
    <property type="match status" value="1"/>
</dbReference>
<dbReference type="EMBL" id="MLAK01001283">
    <property type="protein sequence ID" value="OHS94851.1"/>
    <property type="molecule type" value="Genomic_DNA"/>
</dbReference>
<reference evidence="10" key="1">
    <citation type="submission" date="2016-10" db="EMBL/GenBank/DDBJ databases">
        <authorList>
            <person name="Benchimol M."/>
            <person name="Almeida L.G."/>
            <person name="Vasconcelos A.T."/>
            <person name="Perreira-Neves A."/>
            <person name="Rosa I.A."/>
            <person name="Tasca T."/>
            <person name="Bogo M.R."/>
            <person name="de Souza W."/>
        </authorList>
    </citation>
    <scope>NUCLEOTIDE SEQUENCE [LARGE SCALE GENOMIC DNA]</scope>
    <source>
        <strain evidence="10">K</strain>
    </source>
</reference>
<keyword evidence="6" id="KW-0472">Membrane</keyword>
<evidence type="ECO:0000256" key="5">
    <source>
        <dbReference type="ARBA" id="ARBA00022989"/>
    </source>
</evidence>
<evidence type="ECO:0000313" key="10">
    <source>
        <dbReference type="EMBL" id="OHS94851.1"/>
    </source>
</evidence>
<evidence type="ECO:0000259" key="9">
    <source>
        <dbReference type="Pfam" id="PF04577"/>
    </source>
</evidence>
<keyword evidence="7" id="KW-0325">Glycoprotein</keyword>
<proteinExistence type="predicted"/>
<keyword evidence="8" id="KW-0732">Signal</keyword>
<gene>
    <name evidence="10" type="ORF">TRFO_38955</name>
</gene>
<feature type="domain" description="Glycosyltransferase 61 catalytic" evidence="9">
    <location>
        <begin position="145"/>
        <end position="323"/>
    </location>
</feature>
<keyword evidence="3" id="KW-0808">Transferase</keyword>
<feature type="signal peptide" evidence="8">
    <location>
        <begin position="1"/>
        <end position="17"/>
    </location>
</feature>
<accession>A0A1J4JB23</accession>
<dbReference type="OrthoDB" id="529273at2759"/>
<dbReference type="InterPro" id="IPR049625">
    <property type="entry name" value="Glyco_transf_61_cat"/>
</dbReference>
<dbReference type="AlphaFoldDB" id="A0A1J4JB23"/>
<comment type="subcellular location">
    <subcellularLocation>
        <location evidence="1">Membrane</location>
        <topology evidence="1">Single-pass membrane protein</topology>
    </subcellularLocation>
</comment>
<sequence>MLFLLFLLMIFLRPLFSRYKKISMLLPLISLIFPTTLNFSRFDDIHTTQLKYEMNFSPAFFINFTSTFQFYGSMEELQIQRKFNLIILRYAFVSSDAFFIKDNHIVLINRLCHPRIHDIVRSNNQFLVSRLEKCIVVGHQFTYAYGHFLNDAAPQLIFLNNYFLKKYTYIFSKLLSQKVIPIYILEALTLFTHSGAVLTPPFNQIFYVSKAITIQTLYCNTNNHFLIYLLNNFFLRKLNVTRHMNKMIFYNRPRFRARCFGNFEELLFLFRKYHSCWEDGNEIDKLSTLMEQASFWNSIQVLIASDGTGMANMIFMKNNSLVIEILHNKKNCGTFFVISRSLAINYIIYQDSFMNLLLKTPNVLSIVSLTRLNRIIVNFLNEENQIIN</sequence>
<keyword evidence="2" id="KW-0328">Glycosyltransferase</keyword>
<evidence type="ECO:0000256" key="8">
    <source>
        <dbReference type="SAM" id="SignalP"/>
    </source>
</evidence>
<dbReference type="PANTHER" id="PTHR20961">
    <property type="entry name" value="GLYCOSYLTRANSFERASE"/>
    <property type="match status" value="1"/>
</dbReference>
<keyword evidence="11" id="KW-1185">Reference proteome</keyword>
<protein>
    <recommendedName>
        <fullName evidence="9">Glycosyltransferase 61 catalytic domain-containing protein</fullName>
    </recommendedName>
</protein>
<organism evidence="10 11">
    <name type="scientific">Tritrichomonas foetus</name>
    <dbReference type="NCBI Taxonomy" id="1144522"/>
    <lineage>
        <taxon>Eukaryota</taxon>
        <taxon>Metamonada</taxon>
        <taxon>Parabasalia</taxon>
        <taxon>Tritrichomonadida</taxon>
        <taxon>Tritrichomonadidae</taxon>
        <taxon>Tritrichomonas</taxon>
    </lineage>
</organism>
<comment type="caution">
    <text evidence="10">The sequence shown here is derived from an EMBL/GenBank/DDBJ whole genome shotgun (WGS) entry which is preliminary data.</text>
</comment>
<evidence type="ECO:0000256" key="3">
    <source>
        <dbReference type="ARBA" id="ARBA00022679"/>
    </source>
</evidence>
<dbReference type="Pfam" id="PF04577">
    <property type="entry name" value="Glyco_transf_61"/>
    <property type="match status" value="1"/>
</dbReference>
<evidence type="ECO:0000313" key="11">
    <source>
        <dbReference type="Proteomes" id="UP000179807"/>
    </source>
</evidence>
<dbReference type="GO" id="GO:0016757">
    <property type="term" value="F:glycosyltransferase activity"/>
    <property type="evidence" value="ECO:0007669"/>
    <property type="project" value="UniProtKB-KW"/>
</dbReference>
<name>A0A1J4JB23_9EUKA</name>
<feature type="chain" id="PRO_5009630163" description="Glycosyltransferase 61 catalytic domain-containing protein" evidence="8">
    <location>
        <begin position="18"/>
        <end position="388"/>
    </location>
</feature>
<keyword evidence="4" id="KW-0812">Transmembrane</keyword>
<dbReference type="RefSeq" id="XP_068347988.1">
    <property type="nucleotide sequence ID" value="XM_068512350.1"/>
</dbReference>
<keyword evidence="5" id="KW-1133">Transmembrane helix</keyword>
<evidence type="ECO:0000256" key="4">
    <source>
        <dbReference type="ARBA" id="ARBA00022692"/>
    </source>
</evidence>
<evidence type="ECO:0000256" key="1">
    <source>
        <dbReference type="ARBA" id="ARBA00004167"/>
    </source>
</evidence>
<dbReference type="InterPro" id="IPR007657">
    <property type="entry name" value="Glycosyltransferase_61"/>
</dbReference>
<dbReference type="Proteomes" id="UP000179807">
    <property type="component" value="Unassembled WGS sequence"/>
</dbReference>
<dbReference type="GeneID" id="94847054"/>